<feature type="transmembrane region" description="Helical" evidence="1">
    <location>
        <begin position="393"/>
        <end position="412"/>
    </location>
</feature>
<dbReference type="EMBL" id="DSYK01000231">
    <property type="protein sequence ID" value="HGS21117.1"/>
    <property type="molecule type" value="Genomic_DNA"/>
</dbReference>
<feature type="transmembrane region" description="Helical" evidence="1">
    <location>
        <begin position="588"/>
        <end position="609"/>
    </location>
</feature>
<reference evidence="2" key="1">
    <citation type="journal article" date="2020" name="mSystems">
        <title>Genome- and Community-Level Interaction Insights into Carbon Utilization and Element Cycling Functions of Hydrothermarchaeota in Hydrothermal Sediment.</title>
        <authorList>
            <person name="Zhou Z."/>
            <person name="Liu Y."/>
            <person name="Xu W."/>
            <person name="Pan J."/>
            <person name="Luo Z.H."/>
            <person name="Li M."/>
        </authorList>
    </citation>
    <scope>NUCLEOTIDE SEQUENCE [LARGE SCALE GENOMIC DNA]</scope>
    <source>
        <strain evidence="2">SpSt-573</strain>
    </source>
</reference>
<protein>
    <recommendedName>
        <fullName evidence="3">YfhO family protein</fullName>
    </recommendedName>
</protein>
<keyword evidence="1" id="KW-0812">Transmembrane</keyword>
<comment type="caution">
    <text evidence="2">The sequence shown here is derived from an EMBL/GenBank/DDBJ whole genome shotgun (WGS) entry which is preliminary data.</text>
</comment>
<organism evidence="2">
    <name type="scientific">Anaerolinea thermolimosa</name>
    <dbReference type="NCBI Taxonomy" id="229919"/>
    <lineage>
        <taxon>Bacteria</taxon>
        <taxon>Bacillati</taxon>
        <taxon>Chloroflexota</taxon>
        <taxon>Anaerolineae</taxon>
        <taxon>Anaerolineales</taxon>
        <taxon>Anaerolineaceae</taxon>
        <taxon>Anaerolinea</taxon>
    </lineage>
</organism>
<evidence type="ECO:0000256" key="1">
    <source>
        <dbReference type="SAM" id="Phobius"/>
    </source>
</evidence>
<feature type="transmembrane region" description="Helical" evidence="1">
    <location>
        <begin position="92"/>
        <end position="110"/>
    </location>
</feature>
<feature type="transmembrane region" description="Helical" evidence="1">
    <location>
        <begin position="214"/>
        <end position="233"/>
    </location>
</feature>
<evidence type="ECO:0008006" key="3">
    <source>
        <dbReference type="Google" id="ProtNLM"/>
    </source>
</evidence>
<name>A0A7C4KI77_9CHLR</name>
<evidence type="ECO:0000313" key="2">
    <source>
        <dbReference type="EMBL" id="HGS21117.1"/>
    </source>
</evidence>
<keyword evidence="1" id="KW-1133">Transmembrane helix</keyword>
<feature type="transmembrane region" description="Helical" evidence="1">
    <location>
        <begin position="311"/>
        <end position="331"/>
    </location>
</feature>
<keyword evidence="1" id="KW-0472">Membrane</keyword>
<feature type="transmembrane region" description="Helical" evidence="1">
    <location>
        <begin position="116"/>
        <end position="133"/>
    </location>
</feature>
<feature type="transmembrane region" description="Helical" evidence="1">
    <location>
        <begin position="173"/>
        <end position="202"/>
    </location>
</feature>
<feature type="transmembrane region" description="Helical" evidence="1">
    <location>
        <begin position="351"/>
        <end position="372"/>
    </location>
</feature>
<sequence>MGELSLVLLWAGWVGRYLLDFNENLWPPGIDFPLSVRENIFWKNLRHCGSCALWNGGLNGGYPSLIDLLGAPLHPLVAIPTLLFGVINGGKVAVVLGLALAGVAQLWLGYILELRWAARLWAALMAVVAGTIVGRMEIGLVTLVLSTASGALVIAAILSFYKNRSWETAIVLGWTIALAVFSGQGYIQLALIFCIAPSLLLLFIGADGLKRPDWIKLTVALFLGFLVSGIQLVPLVHHGMSLEKEIDTGLTHAQPLEYQPIHLIVRDESYFSEQTLSKSALPFVFLNYLGWGPILFAIAGWTLAPRQKIRWLLFFVASIGMLYLAGSMVLLRFLFKDLAPEFLFGLRHAPVMIGLAGPLILALAGWGADLVFQVESGERFSQGIKNGLSEIRPLRILLILMGLWSISSAYFFNLRWLGVSPLPPITDEMLPRISTSSAEWVQMPDHHYWTLLALERNLKLTKMFSPWRFRKRPIPEPYLQVTEGPTDLSGNLLGEWEGLFLLEYPENHYATVIAHDGTARPCAAKARGGQIDVSCSEVAAGELIVQETALPGWQAFVDGKRIQLSPGDWLSVSLPAGNHTVQFRYRPWDVFCGGALSLLGVSLTFFLLSKTTRRPKTERGQ</sequence>
<feature type="transmembrane region" description="Helical" evidence="1">
    <location>
        <begin position="65"/>
        <end position="85"/>
    </location>
</feature>
<accession>A0A7C4KI77</accession>
<gene>
    <name evidence="2" type="ORF">ENT37_04530</name>
</gene>
<proteinExistence type="predicted"/>
<feature type="transmembrane region" description="Helical" evidence="1">
    <location>
        <begin position="280"/>
        <end position="304"/>
    </location>
</feature>
<feature type="transmembrane region" description="Helical" evidence="1">
    <location>
        <begin position="140"/>
        <end position="161"/>
    </location>
</feature>
<dbReference type="AlphaFoldDB" id="A0A7C4KI77"/>